<sequence>MVNLKTGIAVLIISSVVAATIAALVVFFSRVSPNKILPAAVILILFSVAVFGAEIYRQKRKLERLDKGRKLAEVRYRLIRDASRDLRYAEYFFIGTFAFAFLLYLIAKLNPVMYASLFFIFALNLITFFKERKYGIYERGIVYGLRFIEWRDVAGYEVEDDYIEIEVRGTPAIKIRIRDEGGVIRNVLKKFSC</sequence>
<dbReference type="RefSeq" id="WP_013682958.1">
    <property type="nucleotide sequence ID" value="NC_015320.1"/>
</dbReference>
<accession>F2KNQ4</accession>
<dbReference type="EMBL" id="CP002588">
    <property type="protein sequence ID" value="AEA46282.1"/>
    <property type="molecule type" value="Genomic_DNA"/>
</dbReference>
<evidence type="ECO:0000256" key="1">
    <source>
        <dbReference type="SAM" id="Phobius"/>
    </source>
</evidence>
<keyword evidence="1" id="KW-0472">Membrane</keyword>
<keyword evidence="3" id="KW-1185">Reference proteome</keyword>
<evidence type="ECO:0008006" key="4">
    <source>
        <dbReference type="Google" id="ProtNLM"/>
    </source>
</evidence>
<evidence type="ECO:0000313" key="2">
    <source>
        <dbReference type="EMBL" id="AEA46282.1"/>
    </source>
</evidence>
<reference evidence="2 3" key="1">
    <citation type="submission" date="2011-03" db="EMBL/GenBank/DDBJ databases">
        <title>The complete genome of Archaeoglobus veneficus SNP6.</title>
        <authorList>
            <consortium name="US DOE Joint Genome Institute (JGI-PGF)"/>
            <person name="Lucas S."/>
            <person name="Copeland A."/>
            <person name="Lapidus A."/>
            <person name="Bruce D."/>
            <person name="Goodwin L."/>
            <person name="Pitluck S."/>
            <person name="Kyrpides N."/>
            <person name="Mavromatis K."/>
            <person name="Pagani I."/>
            <person name="Ivanova N."/>
            <person name="Mikhailova N."/>
            <person name="Lu M."/>
            <person name="Detter J.C."/>
            <person name="Tapia R."/>
            <person name="Han C."/>
            <person name="Land M."/>
            <person name="Hauser L."/>
            <person name="Markowitz V."/>
            <person name="Cheng J.-F."/>
            <person name="Hugenholtz P."/>
            <person name="Woyke T."/>
            <person name="Wu D."/>
            <person name="Spring S."/>
            <person name="Brambilla E."/>
            <person name="Klenk H.-P."/>
            <person name="Eisen J.A."/>
        </authorList>
    </citation>
    <scope>NUCLEOTIDE SEQUENCE [LARGE SCALE GENOMIC DNA]</scope>
    <source>
        <strain>SNP6</strain>
    </source>
</reference>
<organism evidence="2 3">
    <name type="scientific">Archaeoglobus veneficus (strain DSM 11195 / SNP6)</name>
    <dbReference type="NCBI Taxonomy" id="693661"/>
    <lineage>
        <taxon>Archaea</taxon>
        <taxon>Methanobacteriati</taxon>
        <taxon>Methanobacteriota</taxon>
        <taxon>Archaeoglobi</taxon>
        <taxon>Archaeoglobales</taxon>
        <taxon>Archaeoglobaceae</taxon>
        <taxon>Archaeoglobus</taxon>
    </lineage>
</organism>
<feature type="transmembrane region" description="Helical" evidence="1">
    <location>
        <begin position="88"/>
        <end position="106"/>
    </location>
</feature>
<feature type="transmembrane region" description="Helical" evidence="1">
    <location>
        <begin position="112"/>
        <end position="129"/>
    </location>
</feature>
<proteinExistence type="predicted"/>
<dbReference type="HOGENOM" id="CLU_1405915_0_0_2"/>
<dbReference type="eggNOG" id="arCOG10950">
    <property type="taxonomic scope" value="Archaea"/>
</dbReference>
<dbReference type="AlphaFoldDB" id="F2KNQ4"/>
<name>F2KNQ4_ARCVS</name>
<evidence type="ECO:0000313" key="3">
    <source>
        <dbReference type="Proteomes" id="UP000008136"/>
    </source>
</evidence>
<keyword evidence="1" id="KW-1133">Transmembrane helix</keyword>
<gene>
    <name evidence="2" type="ordered locus">Arcve_0245</name>
</gene>
<feature type="transmembrane region" description="Helical" evidence="1">
    <location>
        <begin position="7"/>
        <end position="30"/>
    </location>
</feature>
<dbReference type="GeneID" id="10393339"/>
<dbReference type="Proteomes" id="UP000008136">
    <property type="component" value="Chromosome"/>
</dbReference>
<protein>
    <recommendedName>
        <fullName evidence="4">DUF5673 domain-containing protein</fullName>
    </recommendedName>
</protein>
<keyword evidence="1" id="KW-0812">Transmembrane</keyword>
<feature type="transmembrane region" description="Helical" evidence="1">
    <location>
        <begin position="36"/>
        <end position="56"/>
    </location>
</feature>
<dbReference type="KEGG" id="ave:Arcve_0245"/>